<comment type="caution">
    <text evidence="1">The sequence shown here is derived from an EMBL/GenBank/DDBJ whole genome shotgun (WGS) entry which is preliminary data.</text>
</comment>
<reference evidence="1" key="1">
    <citation type="submission" date="2021-02" db="EMBL/GenBank/DDBJ databases">
        <title>Genome-Resolved Metagenomics of a Microbial Community Performing Photosynthetic Biological Nutrient Removal.</title>
        <authorList>
            <person name="Mcdaniel E.A."/>
        </authorList>
    </citation>
    <scope>NUCLEOTIDE SEQUENCE</scope>
    <source>
        <strain evidence="1">UWPOB_OBS1</strain>
    </source>
</reference>
<organism evidence="1 2">
    <name type="scientific">Candidatus Obscuribacter phosphatis</name>
    <dbReference type="NCBI Taxonomy" id="1906157"/>
    <lineage>
        <taxon>Bacteria</taxon>
        <taxon>Bacillati</taxon>
        <taxon>Candidatus Melainabacteria</taxon>
        <taxon>Candidatus Obscuribacterales</taxon>
        <taxon>Candidatus Obscuribacteraceae</taxon>
        <taxon>Candidatus Obscuribacter</taxon>
    </lineage>
</organism>
<dbReference type="Proteomes" id="UP000664277">
    <property type="component" value="Unassembled WGS sequence"/>
</dbReference>
<evidence type="ECO:0000313" key="2">
    <source>
        <dbReference type="Proteomes" id="UP000664277"/>
    </source>
</evidence>
<proteinExistence type="predicted"/>
<sequence>MAQESSKGQPISLIDLEEFKPQTEEDSRERAIFYATAMAVLAGNILTSYINYCKSAVVFSPNGQFKPVETPPISEELFKQIAKEVQTVSLWLAVCENSDDEVPEWFKEFSYFSLRASDELIEAPLAKEVFELYPLDLGIIPTIQSLSMNVCHKLALGETRVDAALALGDIILEAARQRIELLKFSLSQSMLVLDTWVAEVKPGAFQLQF</sequence>
<dbReference type="EMBL" id="JAFLCK010000022">
    <property type="protein sequence ID" value="MBN8661630.1"/>
    <property type="molecule type" value="Genomic_DNA"/>
</dbReference>
<accession>A0A8J7TM10</accession>
<protein>
    <submittedName>
        <fullName evidence="1">Uncharacterized protein</fullName>
    </submittedName>
</protein>
<gene>
    <name evidence="1" type="ORF">J0M35_14790</name>
</gene>
<evidence type="ECO:0000313" key="1">
    <source>
        <dbReference type="EMBL" id="MBN8661630.1"/>
    </source>
</evidence>
<name>A0A8J7TM10_9BACT</name>
<dbReference type="AlphaFoldDB" id="A0A8J7TM10"/>